<dbReference type="OrthoDB" id="670210at2"/>
<dbReference type="PANTHER" id="PTHR43229:SF2">
    <property type="entry name" value="NODULATION PROTEIN J"/>
    <property type="match status" value="1"/>
</dbReference>
<organism evidence="8 9">
    <name type="scientific">Actinotalea fermentans</name>
    <dbReference type="NCBI Taxonomy" id="43671"/>
    <lineage>
        <taxon>Bacteria</taxon>
        <taxon>Bacillati</taxon>
        <taxon>Actinomycetota</taxon>
        <taxon>Actinomycetes</taxon>
        <taxon>Micrococcales</taxon>
        <taxon>Cellulomonadaceae</taxon>
        <taxon>Actinotalea</taxon>
    </lineage>
</organism>
<protein>
    <recommendedName>
        <fullName evidence="6">Transport permease protein</fullName>
    </recommendedName>
</protein>
<feature type="transmembrane region" description="Helical" evidence="6">
    <location>
        <begin position="117"/>
        <end position="145"/>
    </location>
</feature>
<keyword evidence="5" id="KW-0046">Antibiotic resistance</keyword>
<dbReference type="GO" id="GO:0140359">
    <property type="term" value="F:ABC-type transporter activity"/>
    <property type="evidence" value="ECO:0007669"/>
    <property type="project" value="InterPro"/>
</dbReference>
<proteinExistence type="inferred from homology"/>
<feature type="transmembrane region" description="Helical" evidence="6">
    <location>
        <begin position="185"/>
        <end position="203"/>
    </location>
</feature>
<gene>
    <name evidence="8" type="ORF">AFE02nite_23110</name>
</gene>
<evidence type="ECO:0000256" key="3">
    <source>
        <dbReference type="ARBA" id="ARBA00022989"/>
    </source>
</evidence>
<dbReference type="InterPro" id="IPR051784">
    <property type="entry name" value="Nod_factor_ABC_transporter"/>
</dbReference>
<feature type="transmembrane region" description="Helical" evidence="6">
    <location>
        <begin position="74"/>
        <end position="96"/>
    </location>
</feature>
<dbReference type="EMBL" id="BJYK01000008">
    <property type="protein sequence ID" value="GEN80577.1"/>
    <property type="molecule type" value="Genomic_DNA"/>
</dbReference>
<evidence type="ECO:0000259" key="7">
    <source>
        <dbReference type="PROSITE" id="PS51012"/>
    </source>
</evidence>
<feature type="domain" description="ABC transmembrane type-2" evidence="7">
    <location>
        <begin position="41"/>
        <end position="265"/>
    </location>
</feature>
<dbReference type="InterPro" id="IPR000412">
    <property type="entry name" value="ABC_2_transport"/>
</dbReference>
<sequence length="267" mass="27854">MTATTIDRPAVSGAVAGAATAARDTWALIGRTLRRSLRTPDTLIMGIALPVMIMAMFVYVFGGAIDTGMQYVDYVVPGIVLLCAGYGASTTAVGVATDMTGGLMNRFRSLPMRPAAVLTGHVVESMVRNVVSTVLVVGVALAAGFRPTAGLGGWLAVAGVVALYVLALTWVAVCIGVVASTPEAASGFSFVIMFVPYVSSAFVQPETMPRVLELVARYQPVTPVTDTVRAWLTGAGEAQPWVALAWCAGVFLVARVGAVVLFRRRAG</sequence>
<dbReference type="RefSeq" id="WP_052113940.1">
    <property type="nucleotide sequence ID" value="NZ_BJYK01000008.1"/>
</dbReference>
<dbReference type="PANTHER" id="PTHR43229">
    <property type="entry name" value="NODULATION PROTEIN J"/>
    <property type="match status" value="1"/>
</dbReference>
<evidence type="ECO:0000256" key="1">
    <source>
        <dbReference type="ARBA" id="ARBA00004141"/>
    </source>
</evidence>
<keyword evidence="4 6" id="KW-0472">Membrane</keyword>
<dbReference type="GO" id="GO:0043190">
    <property type="term" value="C:ATP-binding cassette (ABC) transporter complex"/>
    <property type="evidence" value="ECO:0007669"/>
    <property type="project" value="InterPro"/>
</dbReference>
<evidence type="ECO:0000256" key="5">
    <source>
        <dbReference type="ARBA" id="ARBA00023251"/>
    </source>
</evidence>
<comment type="subcellular location">
    <subcellularLocation>
        <location evidence="6">Cell membrane</location>
        <topology evidence="6">Multi-pass membrane protein</topology>
    </subcellularLocation>
    <subcellularLocation>
        <location evidence="1">Membrane</location>
        <topology evidence="1">Multi-pass membrane protein</topology>
    </subcellularLocation>
</comment>
<keyword evidence="3 6" id="KW-1133">Transmembrane helix</keyword>
<keyword evidence="6" id="KW-1003">Cell membrane</keyword>
<name>A0A511YZE3_9CELL</name>
<evidence type="ECO:0000313" key="9">
    <source>
        <dbReference type="Proteomes" id="UP000321484"/>
    </source>
</evidence>
<feature type="transmembrane region" description="Helical" evidence="6">
    <location>
        <begin position="43"/>
        <end position="62"/>
    </location>
</feature>
<keyword evidence="6" id="KW-0813">Transport</keyword>
<dbReference type="AlphaFoldDB" id="A0A511YZE3"/>
<comment type="caution">
    <text evidence="8">The sequence shown here is derived from an EMBL/GenBank/DDBJ whole genome shotgun (WGS) entry which is preliminary data.</text>
</comment>
<keyword evidence="9" id="KW-1185">Reference proteome</keyword>
<evidence type="ECO:0000256" key="6">
    <source>
        <dbReference type="RuleBase" id="RU361157"/>
    </source>
</evidence>
<evidence type="ECO:0000256" key="2">
    <source>
        <dbReference type="ARBA" id="ARBA00022692"/>
    </source>
</evidence>
<comment type="similarity">
    <text evidence="6">Belongs to the ABC-2 integral membrane protein family.</text>
</comment>
<dbReference type="InterPro" id="IPR013525">
    <property type="entry name" value="ABC2_TM"/>
</dbReference>
<dbReference type="Proteomes" id="UP000321484">
    <property type="component" value="Unassembled WGS sequence"/>
</dbReference>
<reference evidence="8 9" key="1">
    <citation type="submission" date="2019-07" db="EMBL/GenBank/DDBJ databases">
        <title>Whole genome shotgun sequence of Actinotalea fermentans NBRC 105374.</title>
        <authorList>
            <person name="Hosoyama A."/>
            <person name="Uohara A."/>
            <person name="Ohji S."/>
            <person name="Ichikawa N."/>
        </authorList>
    </citation>
    <scope>NUCLEOTIDE SEQUENCE [LARGE SCALE GENOMIC DNA]</scope>
    <source>
        <strain evidence="8 9">NBRC 105374</strain>
    </source>
</reference>
<feature type="transmembrane region" description="Helical" evidence="6">
    <location>
        <begin position="241"/>
        <end position="262"/>
    </location>
</feature>
<dbReference type="InterPro" id="IPR047817">
    <property type="entry name" value="ABC2_TM_bact-type"/>
</dbReference>
<evidence type="ECO:0000256" key="4">
    <source>
        <dbReference type="ARBA" id="ARBA00023136"/>
    </source>
</evidence>
<dbReference type="GO" id="GO:0046677">
    <property type="term" value="P:response to antibiotic"/>
    <property type="evidence" value="ECO:0007669"/>
    <property type="project" value="UniProtKB-KW"/>
</dbReference>
<dbReference type="PROSITE" id="PS51012">
    <property type="entry name" value="ABC_TM2"/>
    <property type="match status" value="1"/>
</dbReference>
<dbReference type="Pfam" id="PF01061">
    <property type="entry name" value="ABC2_membrane"/>
    <property type="match status" value="1"/>
</dbReference>
<accession>A0A511YZE3</accession>
<keyword evidence="2 6" id="KW-0812">Transmembrane</keyword>
<dbReference type="PIRSF" id="PIRSF006648">
    <property type="entry name" value="DrrB"/>
    <property type="match status" value="1"/>
</dbReference>
<evidence type="ECO:0000313" key="8">
    <source>
        <dbReference type="EMBL" id="GEN80577.1"/>
    </source>
</evidence>
<feature type="transmembrane region" description="Helical" evidence="6">
    <location>
        <begin position="151"/>
        <end position="178"/>
    </location>
</feature>